<evidence type="ECO:0000256" key="4">
    <source>
        <dbReference type="ARBA" id="ARBA00022824"/>
    </source>
</evidence>
<organism evidence="10 11">
    <name type="scientific">Triparma laevis f. inornata</name>
    <dbReference type="NCBI Taxonomy" id="1714386"/>
    <lineage>
        <taxon>Eukaryota</taxon>
        <taxon>Sar</taxon>
        <taxon>Stramenopiles</taxon>
        <taxon>Ochrophyta</taxon>
        <taxon>Bolidophyceae</taxon>
        <taxon>Parmales</taxon>
        <taxon>Triparmaceae</taxon>
        <taxon>Triparma</taxon>
    </lineage>
</organism>
<dbReference type="PROSITE" id="PS00300">
    <property type="entry name" value="SRP54"/>
    <property type="match status" value="1"/>
</dbReference>
<protein>
    <recommendedName>
        <fullName evidence="9">SRP54-type proteins GTP-binding domain-containing protein</fullName>
    </recommendedName>
</protein>
<dbReference type="InterPro" id="IPR036225">
    <property type="entry name" value="SRP/SRP_N"/>
</dbReference>
<reference evidence="11" key="1">
    <citation type="journal article" date="2023" name="Commun. Biol.">
        <title>Genome analysis of Parmales, the sister group of diatoms, reveals the evolutionary specialization of diatoms from phago-mixotrophs to photoautotrophs.</title>
        <authorList>
            <person name="Ban H."/>
            <person name="Sato S."/>
            <person name="Yoshikawa S."/>
            <person name="Yamada K."/>
            <person name="Nakamura Y."/>
            <person name="Ichinomiya M."/>
            <person name="Sato N."/>
            <person name="Blanc-Mathieu R."/>
            <person name="Endo H."/>
            <person name="Kuwata A."/>
            <person name="Ogata H."/>
        </authorList>
    </citation>
    <scope>NUCLEOTIDE SEQUENCE [LARGE SCALE GENOMIC DNA]</scope>
</reference>
<dbReference type="GO" id="GO:0005785">
    <property type="term" value="C:signal recognition particle receptor complex"/>
    <property type="evidence" value="ECO:0007669"/>
    <property type="project" value="InterPro"/>
</dbReference>
<dbReference type="Gene3D" id="3.30.450.60">
    <property type="match status" value="1"/>
</dbReference>
<feature type="compositionally biased region" description="Basic and acidic residues" evidence="8">
    <location>
        <begin position="149"/>
        <end position="164"/>
    </location>
</feature>
<dbReference type="InterPro" id="IPR027417">
    <property type="entry name" value="P-loop_NTPase"/>
</dbReference>
<dbReference type="SUPFAM" id="SSF64356">
    <property type="entry name" value="SNARE-like"/>
    <property type="match status" value="1"/>
</dbReference>
<comment type="similarity">
    <text evidence="2">Belongs to the GTP-binding SRP family.</text>
</comment>
<dbReference type="InterPro" id="IPR003593">
    <property type="entry name" value="AAA+_ATPase"/>
</dbReference>
<feature type="non-terminal residue" evidence="10">
    <location>
        <position position="565"/>
    </location>
</feature>
<comment type="caution">
    <text evidence="10">The sequence shown here is derived from an EMBL/GenBank/DDBJ whole genome shotgun (WGS) entry which is preliminary data.</text>
</comment>
<dbReference type="InterPro" id="IPR011012">
    <property type="entry name" value="Longin-like_dom_sf"/>
</dbReference>
<evidence type="ECO:0000256" key="7">
    <source>
        <dbReference type="ARBA" id="ARBA00023170"/>
    </source>
</evidence>
<dbReference type="CDD" id="cd14826">
    <property type="entry name" value="SR_alpha_SRX"/>
    <property type="match status" value="1"/>
</dbReference>
<evidence type="ECO:0000256" key="1">
    <source>
        <dbReference type="ARBA" id="ARBA00004397"/>
    </source>
</evidence>
<sequence length="565" mass="60853">LEIFVRENSNLAPRRSSKMLDGVYIFLQSGVVSYEKLLTPTLTPSKARNLVNELIGVHILESRGGDSTTVVIDNYAVEWRRDNSLGFVVVAIYGSVLRGKLTYLGGLLDKVVKKWRKFIEVGGEPEPEKVTTEWEPVLSRMLRDAEASSLKSKFEGGGDDRGRAGENPNSNSTNRASKESKGGKGKKAAASSNPNKKLSKNQAAALDFSGENLSEDQMLQDAKDTFMPDEGEVAGWDEEDEEYSDDEGEKEGGGGGWGLGLKNMLSQVTGNRVLTEADLGPVLTTLQQTLVSKNVASEIAADICTSVRSSLVGKKMSTFSTVKATVLPALELALERVMTPRQPIDILRDCVAKRETRSNSPYTIVFVGINGVGKSTSLAKTAYYLKQNGCKPLIAACDTFRSGAVEQLNVHAKCLDVPLFQKGYSKDPSSVAKAAISKAKEDGNDVVLVDTAGRMQNNVPLMTALNKLIVQNKPDAVIFVCEALVGNDGVSQLQMFSQALSSSSSKTGVDGVILTKFDTVSDKVGSAVTLSHVTGVPVIFVGVGQKYNHLKRLSTRAVVKSLFKD</sequence>
<dbReference type="Pfam" id="PF00448">
    <property type="entry name" value="SRP54"/>
    <property type="match status" value="1"/>
</dbReference>
<dbReference type="SUPFAM" id="SSF52540">
    <property type="entry name" value="P-loop containing nucleoside triphosphate hydrolases"/>
    <property type="match status" value="1"/>
</dbReference>
<dbReference type="SMART" id="SM00962">
    <property type="entry name" value="SRP54"/>
    <property type="match status" value="1"/>
</dbReference>
<comment type="subcellular location">
    <subcellularLocation>
        <location evidence="1">Endoplasmic reticulum membrane</location>
        <topology evidence="1">Peripheral membrane protein</topology>
        <orientation evidence="1">Cytoplasmic side</orientation>
    </subcellularLocation>
</comment>
<dbReference type="Pfam" id="PF04086">
    <property type="entry name" value="SRP-alpha_N"/>
    <property type="match status" value="1"/>
</dbReference>
<dbReference type="GO" id="GO:0005525">
    <property type="term" value="F:GTP binding"/>
    <property type="evidence" value="ECO:0007669"/>
    <property type="project" value="UniProtKB-KW"/>
</dbReference>
<dbReference type="Pfam" id="PF02881">
    <property type="entry name" value="SRP54_N"/>
    <property type="match status" value="1"/>
</dbReference>
<evidence type="ECO:0000256" key="3">
    <source>
        <dbReference type="ARBA" id="ARBA00022741"/>
    </source>
</evidence>
<dbReference type="GO" id="GO:0006614">
    <property type="term" value="P:SRP-dependent cotranslational protein targeting to membrane"/>
    <property type="evidence" value="ECO:0007669"/>
    <property type="project" value="InterPro"/>
</dbReference>
<dbReference type="Gene3D" id="3.40.50.300">
    <property type="entry name" value="P-loop containing nucleotide triphosphate hydrolases"/>
    <property type="match status" value="1"/>
</dbReference>
<keyword evidence="7" id="KW-0675">Receptor</keyword>
<evidence type="ECO:0000259" key="9">
    <source>
        <dbReference type="PROSITE" id="PS00300"/>
    </source>
</evidence>
<dbReference type="PANTHER" id="PTHR43134:SF1">
    <property type="entry name" value="SIGNAL RECOGNITION PARTICLE RECEPTOR SUBUNIT ALPHA"/>
    <property type="match status" value="1"/>
</dbReference>
<dbReference type="Proteomes" id="UP001162640">
    <property type="component" value="Unassembled WGS sequence"/>
</dbReference>
<dbReference type="GO" id="GO:0006886">
    <property type="term" value="P:intracellular protein transport"/>
    <property type="evidence" value="ECO:0007669"/>
    <property type="project" value="InterPro"/>
</dbReference>
<keyword evidence="6" id="KW-0472">Membrane</keyword>
<feature type="region of interest" description="Disordered" evidence="8">
    <location>
        <begin position="226"/>
        <end position="255"/>
    </location>
</feature>
<feature type="domain" description="SRP54-type proteins GTP-binding" evidence="9">
    <location>
        <begin position="537"/>
        <end position="550"/>
    </location>
</feature>
<evidence type="ECO:0000256" key="5">
    <source>
        <dbReference type="ARBA" id="ARBA00023134"/>
    </source>
</evidence>
<accession>A0A9W6ZL71</accession>
<evidence type="ECO:0000256" key="8">
    <source>
        <dbReference type="SAM" id="MobiDB-lite"/>
    </source>
</evidence>
<dbReference type="Gene3D" id="1.20.120.140">
    <property type="entry name" value="Signal recognition particle SRP54, nucleotide-binding domain"/>
    <property type="match status" value="1"/>
</dbReference>
<evidence type="ECO:0000256" key="2">
    <source>
        <dbReference type="ARBA" id="ARBA00008531"/>
    </source>
</evidence>
<keyword evidence="3" id="KW-0547">Nucleotide-binding</keyword>
<evidence type="ECO:0000256" key="6">
    <source>
        <dbReference type="ARBA" id="ARBA00023136"/>
    </source>
</evidence>
<dbReference type="FunFam" id="3.40.50.300:FF:000188">
    <property type="entry name" value="signal recognition particle receptor subunit alpha"/>
    <property type="match status" value="1"/>
</dbReference>
<feature type="non-terminal residue" evidence="10">
    <location>
        <position position="1"/>
    </location>
</feature>
<dbReference type="SUPFAM" id="SSF47364">
    <property type="entry name" value="Domain of the SRP/SRP receptor G-proteins"/>
    <property type="match status" value="1"/>
</dbReference>
<evidence type="ECO:0000313" key="10">
    <source>
        <dbReference type="EMBL" id="GMH52524.1"/>
    </source>
</evidence>
<dbReference type="AlphaFoldDB" id="A0A9W6ZL71"/>
<keyword evidence="5" id="KW-0342">GTP-binding</keyword>
<dbReference type="GO" id="GO:0005047">
    <property type="term" value="F:signal recognition particle binding"/>
    <property type="evidence" value="ECO:0007669"/>
    <property type="project" value="InterPro"/>
</dbReference>
<dbReference type="SMART" id="SM00382">
    <property type="entry name" value="AAA"/>
    <property type="match status" value="1"/>
</dbReference>
<dbReference type="EMBL" id="BLQM01000027">
    <property type="protein sequence ID" value="GMH52524.1"/>
    <property type="molecule type" value="Genomic_DNA"/>
</dbReference>
<gene>
    <name evidence="10" type="ORF">TL16_g01248</name>
</gene>
<keyword evidence="4" id="KW-0256">Endoplasmic reticulum</keyword>
<dbReference type="InterPro" id="IPR007222">
    <property type="entry name" value="Sig_recog_particle_rcpt_asu_N"/>
</dbReference>
<evidence type="ECO:0000313" key="11">
    <source>
        <dbReference type="Proteomes" id="UP001162640"/>
    </source>
</evidence>
<dbReference type="InterPro" id="IPR042101">
    <property type="entry name" value="SRP54_N_sf"/>
</dbReference>
<dbReference type="InterPro" id="IPR000897">
    <property type="entry name" value="SRP54_GTPase_dom"/>
</dbReference>
<name>A0A9W6ZL71_9STRA</name>
<proteinExistence type="inferred from homology"/>
<dbReference type="PANTHER" id="PTHR43134">
    <property type="entry name" value="SIGNAL RECOGNITION PARTICLE RECEPTOR SUBUNIT ALPHA"/>
    <property type="match status" value="1"/>
</dbReference>
<dbReference type="InterPro" id="IPR013822">
    <property type="entry name" value="Signal_recog_particl_SRP54_hlx"/>
</dbReference>
<dbReference type="CDD" id="cd17876">
    <property type="entry name" value="SRalpha_C"/>
    <property type="match status" value="1"/>
</dbReference>
<feature type="compositionally biased region" description="Acidic residues" evidence="8">
    <location>
        <begin position="227"/>
        <end position="249"/>
    </location>
</feature>
<feature type="region of interest" description="Disordered" evidence="8">
    <location>
        <begin position="149"/>
        <end position="199"/>
    </location>
</feature>
<dbReference type="GO" id="GO:0003924">
    <property type="term" value="F:GTPase activity"/>
    <property type="evidence" value="ECO:0007669"/>
    <property type="project" value="InterPro"/>
</dbReference>